<keyword evidence="4 6" id="KW-1133">Transmembrane helix</keyword>
<feature type="transmembrane region" description="Helical" evidence="6">
    <location>
        <begin position="44"/>
        <end position="67"/>
    </location>
</feature>
<feature type="transmembrane region" description="Helical" evidence="6">
    <location>
        <begin position="384"/>
        <end position="405"/>
    </location>
</feature>
<name>A0A7X2NFP7_9FIRM</name>
<dbReference type="InterPro" id="IPR002797">
    <property type="entry name" value="Polysacc_synth"/>
</dbReference>
<keyword evidence="2" id="KW-1003">Cell membrane</keyword>
<keyword evidence="5 6" id="KW-0472">Membrane</keyword>
<evidence type="ECO:0000256" key="3">
    <source>
        <dbReference type="ARBA" id="ARBA00022692"/>
    </source>
</evidence>
<gene>
    <name evidence="7" type="ORF">FYJ52_04065</name>
</gene>
<organism evidence="7 8">
    <name type="scientific">Pseudoramibacter porci</name>
    <dbReference type="NCBI Taxonomy" id="2606631"/>
    <lineage>
        <taxon>Bacteria</taxon>
        <taxon>Bacillati</taxon>
        <taxon>Bacillota</taxon>
        <taxon>Clostridia</taxon>
        <taxon>Eubacteriales</taxon>
        <taxon>Eubacteriaceae</taxon>
        <taxon>Pseudoramibacter</taxon>
    </lineage>
</organism>
<dbReference type="PANTHER" id="PTHR30250:SF11">
    <property type="entry name" value="O-ANTIGEN TRANSPORTER-RELATED"/>
    <property type="match status" value="1"/>
</dbReference>
<feature type="transmembrane region" description="Helical" evidence="6">
    <location>
        <begin position="214"/>
        <end position="237"/>
    </location>
</feature>
<reference evidence="7 8" key="1">
    <citation type="submission" date="2019-08" db="EMBL/GenBank/DDBJ databases">
        <title>In-depth cultivation of the pig gut microbiome towards novel bacterial diversity and tailored functional studies.</title>
        <authorList>
            <person name="Wylensek D."/>
            <person name="Hitch T.C.A."/>
            <person name="Clavel T."/>
        </authorList>
    </citation>
    <scope>NUCLEOTIDE SEQUENCE [LARGE SCALE GENOMIC DNA]</scope>
    <source>
        <strain evidence="7 8">RF-744-FAT-4</strain>
    </source>
</reference>
<feature type="transmembrane region" description="Helical" evidence="6">
    <location>
        <begin position="12"/>
        <end position="32"/>
    </location>
</feature>
<feature type="transmembrane region" description="Helical" evidence="6">
    <location>
        <begin position="291"/>
        <end position="311"/>
    </location>
</feature>
<proteinExistence type="predicted"/>
<feature type="transmembrane region" description="Helical" evidence="6">
    <location>
        <begin position="441"/>
        <end position="463"/>
    </location>
</feature>
<dbReference type="Proteomes" id="UP000461754">
    <property type="component" value="Unassembled WGS sequence"/>
</dbReference>
<feature type="transmembrane region" description="Helical" evidence="6">
    <location>
        <begin position="88"/>
        <end position="112"/>
    </location>
</feature>
<comment type="caution">
    <text evidence="7">The sequence shown here is derived from an EMBL/GenBank/DDBJ whole genome shotgun (WGS) entry which is preliminary data.</text>
</comment>
<sequence length="493" mass="55413">MRKHKSIKKNFVMNAILTMSQFIFPLITFPYVSRVLLPVGTGKVSFATSIISYFTMFAQLGIPTYGIRRCAQVRDDKIELTRVTHELFFFNLVMSGIAYGVLFLALAFVPRLQGDRTLYLVVSLNIIFTCVGIDWMYQGLEEYTYITVRSIIFKLIALVAMFVFIHHKSDYLIYGGISIFAASASNILNFINARKHIYMHPVGGYQLKRHLKPVLIFFAMSIATTVYTNLDTIMLGFMKTDTDVGYYNAAVKIKSILVSIVTSLGAVLLPRASYYVEKGDLTDLHRLSSKALNFVLVIACPLALYFILFAREGIRFLSGPAYGGAVLPMQWIQPTIIFIGLTNILGMQILVPLGKEKYVLYSEIAGAITDFGINMILIPKFASTGASIGTLAAEFVVFVVQYHVLRKEVNPIFKKLPYGKIVGALGVALLASFWIKRFNLHVFVVLIVSVILFMGSYLMFLVLAKESLTLEVIDTIRIKFNKRKQSIEKSDEK</sequence>
<comment type="subcellular location">
    <subcellularLocation>
        <location evidence="1">Cell membrane</location>
        <topology evidence="1">Multi-pass membrane protein</topology>
    </subcellularLocation>
</comment>
<keyword evidence="8" id="KW-1185">Reference proteome</keyword>
<feature type="transmembrane region" description="Helical" evidence="6">
    <location>
        <begin position="417"/>
        <end position="435"/>
    </location>
</feature>
<keyword evidence="3 6" id="KW-0812">Transmembrane</keyword>
<evidence type="ECO:0000256" key="1">
    <source>
        <dbReference type="ARBA" id="ARBA00004651"/>
    </source>
</evidence>
<dbReference type="InterPro" id="IPR050833">
    <property type="entry name" value="Poly_Biosynth_Transport"/>
</dbReference>
<evidence type="ECO:0000313" key="8">
    <source>
        <dbReference type="Proteomes" id="UP000461754"/>
    </source>
</evidence>
<feature type="transmembrane region" description="Helical" evidence="6">
    <location>
        <begin position="249"/>
        <end position="270"/>
    </location>
</feature>
<dbReference type="GO" id="GO:0005886">
    <property type="term" value="C:plasma membrane"/>
    <property type="evidence" value="ECO:0007669"/>
    <property type="project" value="UniProtKB-SubCell"/>
</dbReference>
<evidence type="ECO:0000256" key="5">
    <source>
        <dbReference type="ARBA" id="ARBA00023136"/>
    </source>
</evidence>
<evidence type="ECO:0000313" key="7">
    <source>
        <dbReference type="EMBL" id="MSS19581.1"/>
    </source>
</evidence>
<feature type="transmembrane region" description="Helical" evidence="6">
    <location>
        <begin position="144"/>
        <end position="165"/>
    </location>
</feature>
<feature type="transmembrane region" description="Helical" evidence="6">
    <location>
        <begin position="331"/>
        <end position="351"/>
    </location>
</feature>
<protein>
    <submittedName>
        <fullName evidence="7">Flippase</fullName>
    </submittedName>
</protein>
<evidence type="ECO:0000256" key="6">
    <source>
        <dbReference type="SAM" id="Phobius"/>
    </source>
</evidence>
<dbReference type="RefSeq" id="WP_154575991.1">
    <property type="nucleotide sequence ID" value="NZ_VUMO01000004.1"/>
</dbReference>
<dbReference type="Pfam" id="PF01943">
    <property type="entry name" value="Polysacc_synt"/>
    <property type="match status" value="1"/>
</dbReference>
<accession>A0A7X2NFP7</accession>
<dbReference type="PANTHER" id="PTHR30250">
    <property type="entry name" value="PST FAMILY PREDICTED COLANIC ACID TRANSPORTER"/>
    <property type="match status" value="1"/>
</dbReference>
<dbReference type="EMBL" id="VUMO01000004">
    <property type="protein sequence ID" value="MSS19581.1"/>
    <property type="molecule type" value="Genomic_DNA"/>
</dbReference>
<dbReference type="CDD" id="cd13128">
    <property type="entry name" value="MATE_Wzx_like"/>
    <property type="match status" value="1"/>
</dbReference>
<evidence type="ECO:0000256" key="2">
    <source>
        <dbReference type="ARBA" id="ARBA00022475"/>
    </source>
</evidence>
<dbReference type="AlphaFoldDB" id="A0A7X2NFP7"/>
<feature type="transmembrane region" description="Helical" evidence="6">
    <location>
        <begin position="171"/>
        <end position="193"/>
    </location>
</feature>
<evidence type="ECO:0000256" key="4">
    <source>
        <dbReference type="ARBA" id="ARBA00022989"/>
    </source>
</evidence>
<feature type="transmembrane region" description="Helical" evidence="6">
    <location>
        <begin position="118"/>
        <end position="137"/>
    </location>
</feature>